<evidence type="ECO:0000256" key="8">
    <source>
        <dbReference type="SAM" id="Phobius"/>
    </source>
</evidence>
<dbReference type="InterPro" id="IPR011712">
    <property type="entry name" value="Sig_transdc_His_kin_sub3_dim/P"/>
</dbReference>
<dbReference type="PANTHER" id="PTHR24421:SF59">
    <property type="entry name" value="OXYGEN SENSOR HISTIDINE KINASE NREB"/>
    <property type="match status" value="1"/>
</dbReference>
<feature type="domain" description="CHASE" evidence="10">
    <location>
        <begin position="79"/>
        <end position="310"/>
    </location>
</feature>
<keyword evidence="6" id="KW-0902">Two-component regulatory system</keyword>
<evidence type="ECO:0000259" key="10">
    <source>
        <dbReference type="PROSITE" id="PS50839"/>
    </source>
</evidence>
<dbReference type="SMART" id="SM01079">
    <property type="entry name" value="CHASE"/>
    <property type="match status" value="1"/>
</dbReference>
<dbReference type="InterPro" id="IPR006189">
    <property type="entry name" value="CHASE_dom"/>
</dbReference>
<evidence type="ECO:0000256" key="4">
    <source>
        <dbReference type="ARBA" id="ARBA00022777"/>
    </source>
</evidence>
<keyword evidence="4 11" id="KW-0418">Kinase</keyword>
<accession>A0ABW9SMY4</accession>
<comment type="subcellular location">
    <subcellularLocation>
        <location evidence="1">Membrane</location>
    </subcellularLocation>
</comment>
<dbReference type="SUPFAM" id="SSF55874">
    <property type="entry name" value="ATPase domain of HSP90 chaperone/DNA topoisomerase II/histidine kinase"/>
    <property type="match status" value="1"/>
</dbReference>
<dbReference type="RefSeq" id="WP_155434580.1">
    <property type="nucleotide sequence ID" value="NZ_JBHLXK010000004.1"/>
</dbReference>
<evidence type="ECO:0000256" key="7">
    <source>
        <dbReference type="ARBA" id="ARBA00023136"/>
    </source>
</evidence>
<organism evidence="11 12">
    <name type="scientific">Pseudoduganella danionis</name>
    <dbReference type="NCBI Taxonomy" id="1890295"/>
    <lineage>
        <taxon>Bacteria</taxon>
        <taxon>Pseudomonadati</taxon>
        <taxon>Pseudomonadota</taxon>
        <taxon>Betaproteobacteria</taxon>
        <taxon>Burkholderiales</taxon>
        <taxon>Oxalobacteraceae</taxon>
        <taxon>Telluria group</taxon>
        <taxon>Pseudoduganella</taxon>
    </lineage>
</organism>
<evidence type="ECO:0000313" key="12">
    <source>
        <dbReference type="Proteomes" id="UP000735592"/>
    </source>
</evidence>
<dbReference type="PANTHER" id="PTHR24421">
    <property type="entry name" value="NITRATE/NITRITE SENSOR PROTEIN NARX-RELATED"/>
    <property type="match status" value="1"/>
</dbReference>
<keyword evidence="5 8" id="KW-1133">Transmembrane helix</keyword>
<dbReference type="PROSITE" id="PS50109">
    <property type="entry name" value="HIS_KIN"/>
    <property type="match status" value="1"/>
</dbReference>
<feature type="domain" description="Histidine kinase" evidence="9">
    <location>
        <begin position="503"/>
        <end position="592"/>
    </location>
</feature>
<dbReference type="Gene3D" id="3.30.565.10">
    <property type="entry name" value="Histidine kinase-like ATPase, C-terminal domain"/>
    <property type="match status" value="1"/>
</dbReference>
<dbReference type="CDD" id="cd16917">
    <property type="entry name" value="HATPase_UhpB-NarQ-NarX-like"/>
    <property type="match status" value="1"/>
</dbReference>
<dbReference type="Gene3D" id="3.30.450.350">
    <property type="entry name" value="CHASE domain"/>
    <property type="match status" value="1"/>
</dbReference>
<dbReference type="Gene3D" id="1.20.5.1930">
    <property type="match status" value="1"/>
</dbReference>
<dbReference type="InterPro" id="IPR036890">
    <property type="entry name" value="HATPase_C_sf"/>
</dbReference>
<comment type="caution">
    <text evidence="11">The sequence shown here is derived from an EMBL/GenBank/DDBJ whole genome shotgun (WGS) entry which is preliminary data.</text>
</comment>
<feature type="transmembrane region" description="Helical" evidence="8">
    <location>
        <begin position="17"/>
        <end position="36"/>
    </location>
</feature>
<dbReference type="PROSITE" id="PS50839">
    <property type="entry name" value="CHASE"/>
    <property type="match status" value="1"/>
</dbReference>
<proteinExistence type="predicted"/>
<evidence type="ECO:0000256" key="6">
    <source>
        <dbReference type="ARBA" id="ARBA00023012"/>
    </source>
</evidence>
<evidence type="ECO:0000259" key="9">
    <source>
        <dbReference type="PROSITE" id="PS50109"/>
    </source>
</evidence>
<dbReference type="Pfam" id="PF02518">
    <property type="entry name" value="HATPase_c"/>
    <property type="match status" value="1"/>
</dbReference>
<gene>
    <name evidence="11" type="ORF">GM655_10345</name>
</gene>
<evidence type="ECO:0000256" key="2">
    <source>
        <dbReference type="ARBA" id="ARBA00022679"/>
    </source>
</evidence>
<sequence>MDTLHAKHRWFEPDRPVWWTGILLALLIGICLQILVRHTIEHEAYGRFTQQAFNTRYSINARLSSYTDVLRGTASFLAASEHIDRRGFHRYVSGLMLKKQFPALDNINYAQVVSAAQRPAFEHWSSHSGDGHASGYPDFLIHPQSQRDSYTVLTMIEPTDHFRDRIGLDISVRPGAAEALARARDTGQLMTTGMPIENTRHAQGWALALRMPIYRKDMPLGDVNQRRAAYIGSVGIGFSVPRLVLGAMEGSQPQAVHLRLYDDGKNSDGSQSAPTLLFDNLSSLPASQRAANNFSVSLPLDFNGRTWTAEFSAPSAIWLSRFDAFLPWLAMTTGFIGALLFYLLFHTLASSRRRAIAMAKAMTQELRDSQDRLQQSYHTLRQLGAHADQIKEQERKRIAREIHDDLGQNLLALRIETDMLATRTRLRHPRLHARACHTLAQIDSTIKSVRHIINDLRPTVLDLGLTPAVEWQIAQFRQRSGIVCELIEQQSDIQIDDHCATAIFRILQESLSNIMQHARASLVRVELRHSDGMLNMTISDNGIGMGEGSRNKVGSFGLVGMEERIHLLGGQCTITAGHHAGTTVSISVPVDYMAPPSIEDINATARLAAETSL</sequence>
<dbReference type="InterPro" id="IPR005467">
    <property type="entry name" value="His_kinase_dom"/>
</dbReference>
<evidence type="ECO:0000256" key="3">
    <source>
        <dbReference type="ARBA" id="ARBA00022692"/>
    </source>
</evidence>
<name>A0ABW9SMY4_9BURK</name>
<dbReference type="Pfam" id="PF03924">
    <property type="entry name" value="CHASE"/>
    <property type="match status" value="1"/>
</dbReference>
<evidence type="ECO:0000256" key="5">
    <source>
        <dbReference type="ARBA" id="ARBA00022989"/>
    </source>
</evidence>
<feature type="transmembrane region" description="Helical" evidence="8">
    <location>
        <begin position="325"/>
        <end position="345"/>
    </location>
</feature>
<dbReference type="Proteomes" id="UP000735592">
    <property type="component" value="Unassembled WGS sequence"/>
</dbReference>
<dbReference type="SMART" id="SM00387">
    <property type="entry name" value="HATPase_c"/>
    <property type="match status" value="1"/>
</dbReference>
<keyword evidence="12" id="KW-1185">Reference proteome</keyword>
<dbReference type="InterPro" id="IPR003594">
    <property type="entry name" value="HATPase_dom"/>
</dbReference>
<keyword evidence="2" id="KW-0808">Transferase</keyword>
<keyword evidence="3 8" id="KW-0812">Transmembrane</keyword>
<keyword evidence="7 8" id="KW-0472">Membrane</keyword>
<dbReference type="Pfam" id="PF07730">
    <property type="entry name" value="HisKA_3"/>
    <property type="match status" value="1"/>
</dbReference>
<dbReference type="GO" id="GO:0016301">
    <property type="term" value="F:kinase activity"/>
    <property type="evidence" value="ECO:0007669"/>
    <property type="project" value="UniProtKB-KW"/>
</dbReference>
<dbReference type="InterPro" id="IPR042240">
    <property type="entry name" value="CHASE_sf"/>
</dbReference>
<protein>
    <submittedName>
        <fullName evidence="11">Histidine kinase</fullName>
    </submittedName>
</protein>
<evidence type="ECO:0000313" key="11">
    <source>
        <dbReference type="EMBL" id="MTW33225.1"/>
    </source>
</evidence>
<evidence type="ECO:0000256" key="1">
    <source>
        <dbReference type="ARBA" id="ARBA00004370"/>
    </source>
</evidence>
<reference evidence="11 12" key="1">
    <citation type="submission" date="2019-11" db="EMBL/GenBank/DDBJ databases">
        <title>Type strains purchased from KCTC, JCM and DSMZ.</title>
        <authorList>
            <person name="Lu H."/>
        </authorList>
    </citation>
    <scope>NUCLEOTIDE SEQUENCE [LARGE SCALE GENOMIC DNA]</scope>
    <source>
        <strain evidence="11 12">DSM 103461</strain>
    </source>
</reference>
<dbReference type="InterPro" id="IPR050482">
    <property type="entry name" value="Sensor_HK_TwoCompSys"/>
</dbReference>
<dbReference type="EMBL" id="WNKW01000002">
    <property type="protein sequence ID" value="MTW33225.1"/>
    <property type="molecule type" value="Genomic_DNA"/>
</dbReference>